<dbReference type="Gene3D" id="3.20.20.80">
    <property type="entry name" value="Glycosidases"/>
    <property type="match status" value="1"/>
</dbReference>
<reference evidence="8 9" key="1">
    <citation type="submission" date="2014-06" db="EMBL/GenBank/DDBJ databases">
        <title>Saccharopolyspora rectivirgula DSM-43113 Genome sequencing.</title>
        <authorList>
            <person name="Barrera C."/>
            <person name="Millon L."/>
            <person name="Rognon B."/>
            <person name="Zaugg C."/>
            <person name="Monod M."/>
        </authorList>
    </citation>
    <scope>NUCLEOTIDE SEQUENCE [LARGE SCALE GENOMIC DNA]</scope>
    <source>
        <strain evidence="8 9">DSM 43113</strain>
    </source>
</reference>
<dbReference type="Gene3D" id="2.60.120.260">
    <property type="entry name" value="Galactose-binding domain-like"/>
    <property type="match status" value="1"/>
</dbReference>
<evidence type="ECO:0000259" key="5">
    <source>
        <dbReference type="Pfam" id="PF00703"/>
    </source>
</evidence>
<accession>A0A073B0G0</accession>
<dbReference type="SUPFAM" id="SSF49785">
    <property type="entry name" value="Galactose-binding domain-like"/>
    <property type="match status" value="1"/>
</dbReference>
<dbReference type="InterPro" id="IPR008979">
    <property type="entry name" value="Galactose-bd-like_sf"/>
</dbReference>
<keyword evidence="3" id="KW-0326">Glycosidase</keyword>
<evidence type="ECO:0000259" key="6">
    <source>
        <dbReference type="Pfam" id="PF02836"/>
    </source>
</evidence>
<evidence type="ECO:0000256" key="2">
    <source>
        <dbReference type="ARBA" id="ARBA00022801"/>
    </source>
</evidence>
<keyword evidence="4" id="KW-0732">Signal</keyword>
<dbReference type="PANTHER" id="PTHR42732:SF2">
    <property type="entry name" value="BETA-MANNOSIDASE"/>
    <property type="match status" value="1"/>
</dbReference>
<proteinExistence type="inferred from homology"/>
<feature type="chain" id="PRO_5001687069" evidence="4">
    <location>
        <begin position="24"/>
        <end position="605"/>
    </location>
</feature>
<dbReference type="Proteomes" id="UP000031419">
    <property type="component" value="Unassembled WGS sequence"/>
</dbReference>
<keyword evidence="9" id="KW-1185">Reference proteome</keyword>
<protein>
    <submittedName>
        <fullName evidence="8">Glycoside hydrolase</fullName>
    </submittedName>
</protein>
<dbReference type="InterPro" id="IPR036156">
    <property type="entry name" value="Beta-gal/glucu_dom_sf"/>
</dbReference>
<evidence type="ECO:0000256" key="3">
    <source>
        <dbReference type="ARBA" id="ARBA00023295"/>
    </source>
</evidence>
<feature type="signal peptide" evidence="4">
    <location>
        <begin position="1"/>
        <end position="23"/>
    </location>
</feature>
<dbReference type="EMBL" id="JNVU01000017">
    <property type="protein sequence ID" value="KEI45090.1"/>
    <property type="molecule type" value="Genomic_DNA"/>
</dbReference>
<dbReference type="eggNOG" id="COG3250">
    <property type="taxonomic scope" value="Bacteria"/>
</dbReference>
<keyword evidence="2 8" id="KW-0378">Hydrolase</keyword>
<comment type="caution">
    <text evidence="8">The sequence shown here is derived from an EMBL/GenBank/DDBJ whole genome shotgun (WGS) entry which is preliminary data.</text>
</comment>
<dbReference type="Pfam" id="PF02836">
    <property type="entry name" value="Glyco_hydro_2_C"/>
    <property type="match status" value="1"/>
</dbReference>
<dbReference type="SUPFAM" id="SSF49303">
    <property type="entry name" value="beta-Galactosidase/glucuronidase domain"/>
    <property type="match status" value="1"/>
</dbReference>
<dbReference type="Pfam" id="PF00703">
    <property type="entry name" value="Glyco_hydro_2"/>
    <property type="match status" value="1"/>
</dbReference>
<dbReference type="PANTHER" id="PTHR42732">
    <property type="entry name" value="BETA-GALACTOSIDASE"/>
    <property type="match status" value="1"/>
</dbReference>
<organism evidence="8 9">
    <name type="scientific">Saccharopolyspora rectivirgula</name>
    <dbReference type="NCBI Taxonomy" id="28042"/>
    <lineage>
        <taxon>Bacteria</taxon>
        <taxon>Bacillati</taxon>
        <taxon>Actinomycetota</taxon>
        <taxon>Actinomycetes</taxon>
        <taxon>Pseudonocardiales</taxon>
        <taxon>Pseudonocardiaceae</taxon>
        <taxon>Saccharopolyspora</taxon>
    </lineage>
</organism>
<feature type="domain" description="Beta-mannosidase-like galactose-binding" evidence="7">
    <location>
        <begin position="101"/>
        <end position="175"/>
    </location>
</feature>
<dbReference type="Pfam" id="PF22666">
    <property type="entry name" value="Glyco_hydro_2_N2"/>
    <property type="match status" value="1"/>
</dbReference>
<feature type="domain" description="Glycoside hydrolase family 2 catalytic" evidence="6">
    <location>
        <begin position="349"/>
        <end position="471"/>
    </location>
</feature>
<name>A0A073B0G0_9PSEU</name>
<dbReference type="InterPro" id="IPR054593">
    <property type="entry name" value="Beta-mannosidase-like_N2"/>
</dbReference>
<evidence type="ECO:0000313" key="9">
    <source>
        <dbReference type="Proteomes" id="UP000031419"/>
    </source>
</evidence>
<dbReference type="STRING" id="28042.GU90_07830"/>
<dbReference type="GO" id="GO:0005975">
    <property type="term" value="P:carbohydrate metabolic process"/>
    <property type="evidence" value="ECO:0007669"/>
    <property type="project" value="InterPro"/>
</dbReference>
<evidence type="ECO:0000256" key="1">
    <source>
        <dbReference type="ARBA" id="ARBA00007401"/>
    </source>
</evidence>
<dbReference type="InterPro" id="IPR006103">
    <property type="entry name" value="Glyco_hydro_2_cat"/>
</dbReference>
<evidence type="ECO:0000313" key="8">
    <source>
        <dbReference type="EMBL" id="KEI45090.1"/>
    </source>
</evidence>
<evidence type="ECO:0000259" key="7">
    <source>
        <dbReference type="Pfam" id="PF22666"/>
    </source>
</evidence>
<dbReference type="InterPro" id="IPR013783">
    <property type="entry name" value="Ig-like_fold"/>
</dbReference>
<gene>
    <name evidence="8" type="ORF">GU90_07830</name>
</gene>
<dbReference type="InterPro" id="IPR006102">
    <property type="entry name" value="Ig-like_GH2"/>
</dbReference>
<dbReference type="Gene3D" id="2.60.40.10">
    <property type="entry name" value="Immunoglobulins"/>
    <property type="match status" value="1"/>
</dbReference>
<dbReference type="AlphaFoldDB" id="A0A073B0G0"/>
<comment type="similarity">
    <text evidence="1">Belongs to the glycosyl hydrolase 2 family.</text>
</comment>
<sequence>MRFLLITALLASAAGMSAAPADAAGWRPAEPPLTTPWTHQVTPENALPEYPRPQLTRDRWMNLNGLWDYAGGSSRPTETSEQILVPFPPESALSGIQRHDDHMLYRRTFTIPPDWRDQRVLLHLGAVDQRAEVLVNGQRVAVHEGGYTAFSADITDALAPGDQQQIEIYAQDRNEQAPHPVGKQRTSPGGILYTGASGVWQTVWLEPVPASHITDLDITPDLDTSSFTLSAGTTATPDERLEAVVRDREGREVARASAPVHDELRLPIADPHLWSPDDPYLYDFTVRLLDADGEVVDEVGSYAGMRSVGLVHDAEGRPRITLNGEIVFQHGPLDQGYWPDGIYTAPTDEALRFDLERTKELGFNMIRKHVKVEPARWYYWADRIGLLVWQDMPSLPVDLAVPPEQTPPPDQESQANFREELLELVDQLRNVTSLVVWVPFNEGWGEFDTAEIAALVKQQDPTRLVNANSGVNCCYSLPDSGAGDIYDDHTYVGPGHPGATDDRAIVDGEYGGLGLVEEGHLWPGEPQAYEMTTSREELTRRYSEVSRELEEVVLANGLSAAVYTQITDVENEVNGFFTYDRRVLKPDLATVRERNLAVIAAGTAG</sequence>
<dbReference type="InterPro" id="IPR051913">
    <property type="entry name" value="GH2_Domain-Containing"/>
</dbReference>
<evidence type="ECO:0000256" key="4">
    <source>
        <dbReference type="SAM" id="SignalP"/>
    </source>
</evidence>
<dbReference type="SUPFAM" id="SSF51445">
    <property type="entry name" value="(Trans)glycosidases"/>
    <property type="match status" value="1"/>
</dbReference>
<dbReference type="GO" id="GO:0004553">
    <property type="term" value="F:hydrolase activity, hydrolyzing O-glycosyl compounds"/>
    <property type="evidence" value="ECO:0007669"/>
    <property type="project" value="InterPro"/>
</dbReference>
<dbReference type="InterPro" id="IPR017853">
    <property type="entry name" value="GH"/>
</dbReference>
<feature type="domain" description="Glycoside hydrolase family 2 immunoglobulin-like beta-sandwich" evidence="5">
    <location>
        <begin position="212"/>
        <end position="306"/>
    </location>
</feature>